<dbReference type="EMBL" id="AY810730">
    <property type="protein sequence ID" value="AAX26619.1"/>
    <property type="molecule type" value="mRNA"/>
</dbReference>
<reference evidence="1" key="1">
    <citation type="submission" date="2005-03" db="EMBL/GenBank/DDBJ databases">
        <authorList>
            <person name="Han Z."/>
        </authorList>
    </citation>
    <scope>NUCLEOTIDE SEQUENCE</scope>
</reference>
<dbReference type="AlphaFoldDB" id="Q5C156"/>
<organism evidence="1">
    <name type="scientific">Schistosoma japonicum</name>
    <name type="common">Blood fluke</name>
    <dbReference type="NCBI Taxonomy" id="6182"/>
    <lineage>
        <taxon>Eukaryota</taxon>
        <taxon>Metazoa</taxon>
        <taxon>Spiralia</taxon>
        <taxon>Lophotrochozoa</taxon>
        <taxon>Platyhelminthes</taxon>
        <taxon>Trematoda</taxon>
        <taxon>Digenea</taxon>
        <taxon>Strigeidida</taxon>
        <taxon>Schistosomatoidea</taxon>
        <taxon>Schistosomatidae</taxon>
        <taxon>Schistosoma</taxon>
    </lineage>
</organism>
<evidence type="ECO:0000313" key="1">
    <source>
        <dbReference type="EMBL" id="AAX26619.1"/>
    </source>
</evidence>
<accession>Q5C156</accession>
<proteinExistence type="evidence at transcript level"/>
<sequence length="53" mass="6411">MHCKYNFLHFQRTYNHPQTQHLCVLCSQIQLVMDSPHIHDLQYNQSIVVQIME</sequence>
<name>Q5C156_SCHJA</name>
<protein>
    <submittedName>
        <fullName evidence="1">Uncharacterized protein</fullName>
    </submittedName>
</protein>
<reference evidence="1" key="2">
    <citation type="journal article" date="2006" name="PLoS Pathog.">
        <title>New perspectives on host-parasite interplay by comparative transcriptomic and proteomic analyses of Schistosoma japonicum.</title>
        <authorList>
            <person name="Liu F."/>
            <person name="Lu J."/>
            <person name="Hu W."/>
            <person name="Wang S.Y."/>
            <person name="Cui S.J."/>
            <person name="Chi M."/>
            <person name="Yan Q."/>
            <person name="Wang X.R."/>
            <person name="Song H.D."/>
            <person name="Xu X.N."/>
            <person name="Wang J.J."/>
            <person name="Zhang X.L."/>
            <person name="Zhang X."/>
            <person name="Wang Z.Q."/>
            <person name="Xue C.L."/>
            <person name="Brindley P.J."/>
            <person name="McManus D.P."/>
            <person name="Yang P.Y."/>
            <person name="Feng Z."/>
            <person name="Chen Z."/>
            <person name="Han Z.G."/>
        </authorList>
    </citation>
    <scope>NUCLEOTIDE SEQUENCE</scope>
</reference>